<evidence type="ECO:0000313" key="2">
    <source>
        <dbReference type="Proteomes" id="UP000472264"/>
    </source>
</evidence>
<proteinExistence type="predicted"/>
<evidence type="ECO:0000313" key="1">
    <source>
        <dbReference type="Ensembl" id="ENSENLP00000017979.1"/>
    </source>
</evidence>
<reference evidence="1" key="3">
    <citation type="submission" date="2025-09" db="UniProtKB">
        <authorList>
            <consortium name="Ensembl"/>
        </authorList>
    </citation>
    <scope>IDENTIFICATION</scope>
</reference>
<protein>
    <submittedName>
        <fullName evidence="1">Uncharacterized protein</fullName>
    </submittedName>
</protein>
<reference evidence="1" key="2">
    <citation type="submission" date="2025-08" db="UniProtKB">
        <authorList>
            <consortium name="Ensembl"/>
        </authorList>
    </citation>
    <scope>IDENTIFICATION</scope>
</reference>
<dbReference type="Ensembl" id="ENSENLT00000018655.1">
    <property type="protein sequence ID" value="ENSENLP00000017979.1"/>
    <property type="gene ID" value="ENSENLG00000008268.1"/>
</dbReference>
<name>A0A665UFL0_ECHNA</name>
<dbReference type="InParanoid" id="A0A665UFL0"/>
<accession>A0A665UFL0</accession>
<dbReference type="Proteomes" id="UP000472264">
    <property type="component" value="Chromosome 6"/>
</dbReference>
<reference evidence="1" key="1">
    <citation type="submission" date="2021-04" db="EMBL/GenBank/DDBJ databases">
        <authorList>
            <consortium name="Wellcome Sanger Institute Data Sharing"/>
        </authorList>
    </citation>
    <scope>NUCLEOTIDE SEQUENCE [LARGE SCALE GENOMIC DNA]</scope>
</reference>
<keyword evidence="2" id="KW-1185">Reference proteome</keyword>
<sequence>MQKLKGLLFSESRGKCVKNRLMLQIAVGMFQIWGNGPLDDRNNSSCFTTPCCSGRITTTLSK</sequence>
<dbReference type="AlphaFoldDB" id="A0A665UFL0"/>
<organism evidence="1 2">
    <name type="scientific">Echeneis naucrates</name>
    <name type="common">Live sharksucker</name>
    <dbReference type="NCBI Taxonomy" id="173247"/>
    <lineage>
        <taxon>Eukaryota</taxon>
        <taxon>Metazoa</taxon>
        <taxon>Chordata</taxon>
        <taxon>Craniata</taxon>
        <taxon>Vertebrata</taxon>
        <taxon>Euteleostomi</taxon>
        <taxon>Actinopterygii</taxon>
        <taxon>Neopterygii</taxon>
        <taxon>Teleostei</taxon>
        <taxon>Neoteleostei</taxon>
        <taxon>Acanthomorphata</taxon>
        <taxon>Carangaria</taxon>
        <taxon>Carangiformes</taxon>
        <taxon>Echeneidae</taxon>
        <taxon>Echeneis</taxon>
    </lineage>
</organism>